<dbReference type="STRING" id="1399860.A0A2C5YHF7"/>
<evidence type="ECO:0000256" key="3">
    <source>
        <dbReference type="ARBA" id="ARBA00008242"/>
    </source>
</evidence>
<evidence type="ECO:0000313" key="7">
    <source>
        <dbReference type="Proteomes" id="UP000226192"/>
    </source>
</evidence>
<dbReference type="Proteomes" id="UP000226192">
    <property type="component" value="Unassembled WGS sequence"/>
</dbReference>
<evidence type="ECO:0000259" key="5">
    <source>
        <dbReference type="PROSITE" id="PS51733"/>
    </source>
</evidence>
<dbReference type="AlphaFoldDB" id="A0A2C5YHF7"/>
<dbReference type="InterPro" id="IPR004143">
    <property type="entry name" value="BPL_LPL_catalytic"/>
</dbReference>
<gene>
    <name evidence="6" type="ORF">CDD81_2915</name>
</gene>
<dbReference type="CDD" id="cd16443">
    <property type="entry name" value="LplA"/>
    <property type="match status" value="1"/>
</dbReference>
<dbReference type="SUPFAM" id="SSF55681">
    <property type="entry name" value="Class II aaRS and biotin synthetases"/>
    <property type="match status" value="1"/>
</dbReference>
<dbReference type="PROSITE" id="PS51733">
    <property type="entry name" value="BPL_LPL_CATALYTIC"/>
    <property type="match status" value="1"/>
</dbReference>
<organism evidence="6 7">
    <name type="scientific">Ophiocordyceps australis</name>
    <dbReference type="NCBI Taxonomy" id="1399860"/>
    <lineage>
        <taxon>Eukaryota</taxon>
        <taxon>Fungi</taxon>
        <taxon>Dikarya</taxon>
        <taxon>Ascomycota</taxon>
        <taxon>Pezizomycotina</taxon>
        <taxon>Sordariomycetes</taxon>
        <taxon>Hypocreomycetidae</taxon>
        <taxon>Hypocreales</taxon>
        <taxon>Ophiocordycipitaceae</taxon>
        <taxon>Ophiocordyceps</taxon>
    </lineage>
</organism>
<dbReference type="InterPro" id="IPR045864">
    <property type="entry name" value="aa-tRNA-synth_II/BPL/LPL"/>
</dbReference>
<name>A0A2C5YHF7_9HYPO</name>
<evidence type="ECO:0000313" key="6">
    <source>
        <dbReference type="EMBL" id="PHH67146.1"/>
    </source>
</evidence>
<dbReference type="PANTHER" id="PTHR12561:SF3">
    <property type="entry name" value="LIPOYLTRANSFERASE 1, MITOCHONDRIAL"/>
    <property type="match status" value="1"/>
</dbReference>
<sequence>MSLLGRHGQRLLRAGCGLSHVASSWANSTQIWISRSHDALLNLCVEHHLLQVTPPQSRVLLVYVNAPCIVVGRNQNPWREADLHLLASLGRASDAAPDAPQAPRLVRRRSGGGAVFHDEGNANYCVICPSADFDRDRHANMVVAALHALGRRNTRVNQRHDIVMTGADSRPYKISGSAYKLTRQRALHHGTCLLHSPSLHSIAKLLDSPAKPFLAARGVESVSSPVRNAGLTHAEFEQAVVTQFGIMYGAAKICSEFGPETLSEPKIKAAYQELQSREWLFGQTPRFVFDTHTQQPPFPQRVAFEAKHGIIEHFELHGCHEADTGALLGRRLYDIDDWTSWLARAGMEAADSTGVGAWMNRILGTRFTKFFA</sequence>
<comment type="caution">
    <text evidence="6">The sequence shown here is derived from an EMBL/GenBank/DDBJ whole genome shotgun (WGS) entry which is preliminary data.</text>
</comment>
<dbReference type="UniPathway" id="UPA00537">
    <property type="reaction ID" value="UER00595"/>
</dbReference>
<dbReference type="Pfam" id="PF21948">
    <property type="entry name" value="LplA-B_cat"/>
    <property type="match status" value="1"/>
</dbReference>
<evidence type="ECO:0000256" key="2">
    <source>
        <dbReference type="ARBA" id="ARBA00005085"/>
    </source>
</evidence>
<comment type="function">
    <text evidence="1">Catalyzes both the ATP-dependent activation of exogenously supplied lipoate to lipoyl-AMP and the transfer of the activated lipoyl onto the lipoyl domains of lipoate-dependent enzymes.</text>
</comment>
<dbReference type="Gene3D" id="3.30.930.10">
    <property type="entry name" value="Bira Bifunctional Protein, Domain 2"/>
    <property type="match status" value="1"/>
</dbReference>
<protein>
    <recommendedName>
        <fullName evidence="4">Putative lipoate-protein ligase A</fullName>
    </recommendedName>
</protein>
<comment type="pathway">
    <text evidence="2">Protein modification; protein lipoylation via exogenous pathway; protein N(6)-(lipoyl)lysine from lipoate: step 2/2.</text>
</comment>
<dbReference type="PANTHER" id="PTHR12561">
    <property type="entry name" value="LIPOATE-PROTEIN LIGASE"/>
    <property type="match status" value="1"/>
</dbReference>
<feature type="domain" description="BPL/LPL catalytic" evidence="5">
    <location>
        <begin position="54"/>
        <end position="252"/>
    </location>
</feature>
<dbReference type="GO" id="GO:0005739">
    <property type="term" value="C:mitochondrion"/>
    <property type="evidence" value="ECO:0007669"/>
    <property type="project" value="TreeGrafter"/>
</dbReference>
<dbReference type="OrthoDB" id="201621at2759"/>
<dbReference type="GO" id="GO:0009249">
    <property type="term" value="P:protein lipoylation"/>
    <property type="evidence" value="ECO:0007669"/>
    <property type="project" value="InterPro"/>
</dbReference>
<accession>A0A2C5YHF7</accession>
<evidence type="ECO:0000256" key="1">
    <source>
        <dbReference type="ARBA" id="ARBA00003253"/>
    </source>
</evidence>
<reference evidence="6 7" key="1">
    <citation type="submission" date="2017-06" db="EMBL/GenBank/DDBJ databases">
        <title>Ant-infecting Ophiocordyceps genomes reveal a high diversity of potential behavioral manipulation genes and a possible major role for enterotoxins.</title>
        <authorList>
            <person name="De Bekker C."/>
            <person name="Evans H.C."/>
            <person name="Brachmann A."/>
            <person name="Hughes D.P."/>
        </authorList>
    </citation>
    <scope>NUCLEOTIDE SEQUENCE [LARGE SCALE GENOMIC DNA]</scope>
    <source>
        <strain evidence="6 7">Map64</strain>
    </source>
</reference>
<dbReference type="InterPro" id="IPR004562">
    <property type="entry name" value="LipoylTrfase_LipoateP_Ligase"/>
</dbReference>
<dbReference type="EMBL" id="NJET01000002">
    <property type="protein sequence ID" value="PHH67146.1"/>
    <property type="molecule type" value="Genomic_DNA"/>
</dbReference>
<dbReference type="GO" id="GO:0017118">
    <property type="term" value="F:lipoyltransferase activity"/>
    <property type="evidence" value="ECO:0007669"/>
    <property type="project" value="TreeGrafter"/>
</dbReference>
<proteinExistence type="inferred from homology"/>
<comment type="similarity">
    <text evidence="3">Belongs to the LplA family.</text>
</comment>
<keyword evidence="7" id="KW-1185">Reference proteome</keyword>
<evidence type="ECO:0000256" key="4">
    <source>
        <dbReference type="ARBA" id="ARBA00015925"/>
    </source>
</evidence>